<dbReference type="RefSeq" id="XP_035339701.1">
    <property type="nucleotide sequence ID" value="XM_035483808.1"/>
</dbReference>
<keyword evidence="8" id="KW-1185">Reference proteome</keyword>
<dbReference type="GO" id="GO:0005635">
    <property type="term" value="C:nuclear envelope"/>
    <property type="evidence" value="ECO:0007669"/>
    <property type="project" value="TreeGrafter"/>
</dbReference>
<dbReference type="Pfam" id="PF03810">
    <property type="entry name" value="IBN_N"/>
    <property type="match status" value="1"/>
</dbReference>
<evidence type="ECO:0000313" key="8">
    <source>
        <dbReference type="Proteomes" id="UP000509510"/>
    </source>
</evidence>
<dbReference type="Proteomes" id="UP000509510">
    <property type="component" value="Chromosome I"/>
</dbReference>
<feature type="region of interest" description="Disordered" evidence="5">
    <location>
        <begin position="990"/>
        <end position="1017"/>
    </location>
</feature>
<dbReference type="GO" id="GO:0031267">
    <property type="term" value="F:small GTPase binding"/>
    <property type="evidence" value="ECO:0007669"/>
    <property type="project" value="InterPro"/>
</dbReference>
<dbReference type="GO" id="GO:0006606">
    <property type="term" value="P:protein import into nucleus"/>
    <property type="evidence" value="ECO:0007669"/>
    <property type="project" value="TreeGrafter"/>
</dbReference>
<evidence type="ECO:0000256" key="3">
    <source>
        <dbReference type="ARBA" id="ARBA00022448"/>
    </source>
</evidence>
<proteinExistence type="inferred from homology"/>
<dbReference type="AlphaFoldDB" id="A0A7H8QIP9"/>
<dbReference type="InterPro" id="IPR058669">
    <property type="entry name" value="TPR_IPO7/11-like"/>
</dbReference>
<dbReference type="KEGG" id="trg:TRUGW13939_00601"/>
<evidence type="ECO:0000256" key="4">
    <source>
        <dbReference type="ARBA" id="ARBA00023242"/>
    </source>
</evidence>
<dbReference type="GeneID" id="55988114"/>
<dbReference type="PROSITE" id="PS50166">
    <property type="entry name" value="IMPORTIN_B_NT"/>
    <property type="match status" value="1"/>
</dbReference>
<evidence type="ECO:0000256" key="2">
    <source>
        <dbReference type="ARBA" id="ARBA00007991"/>
    </source>
</evidence>
<dbReference type="GO" id="GO:0005829">
    <property type="term" value="C:cytosol"/>
    <property type="evidence" value="ECO:0007669"/>
    <property type="project" value="TreeGrafter"/>
</dbReference>
<gene>
    <name evidence="7" type="ORF">TRUGW13939_00601</name>
</gene>
<feature type="compositionally biased region" description="Low complexity" evidence="5">
    <location>
        <begin position="990"/>
        <end position="1005"/>
    </location>
</feature>
<name>A0A7H8QIP9_TALRU</name>
<dbReference type="OrthoDB" id="361693at2759"/>
<dbReference type="PANTHER" id="PTHR10997:SF7">
    <property type="entry name" value="IMPORTIN-11"/>
    <property type="match status" value="1"/>
</dbReference>
<dbReference type="SUPFAM" id="SSF48371">
    <property type="entry name" value="ARM repeat"/>
    <property type="match status" value="1"/>
</dbReference>
<evidence type="ECO:0000259" key="6">
    <source>
        <dbReference type="PROSITE" id="PS50166"/>
    </source>
</evidence>
<dbReference type="SMART" id="SM00913">
    <property type="entry name" value="IBN_N"/>
    <property type="match status" value="1"/>
</dbReference>
<protein>
    <recommendedName>
        <fullName evidence="6">Importin N-terminal domain-containing protein</fullName>
    </recommendedName>
</protein>
<evidence type="ECO:0000256" key="1">
    <source>
        <dbReference type="ARBA" id="ARBA00004123"/>
    </source>
</evidence>
<feature type="domain" description="Importin N-terminal" evidence="6">
    <location>
        <begin position="37"/>
        <end position="109"/>
    </location>
</feature>
<dbReference type="FunFam" id="1.25.10.10:FF:000362">
    <property type="entry name" value="Importin 11, putative"/>
    <property type="match status" value="1"/>
</dbReference>
<dbReference type="EMBL" id="CP055898">
    <property type="protein sequence ID" value="QKX53522.1"/>
    <property type="molecule type" value="Genomic_DNA"/>
</dbReference>
<dbReference type="InterPro" id="IPR001494">
    <property type="entry name" value="Importin-beta_N"/>
</dbReference>
<dbReference type="Pfam" id="PF25758">
    <property type="entry name" value="TPR_IPO11"/>
    <property type="match status" value="1"/>
</dbReference>
<organism evidence="7 8">
    <name type="scientific">Talaromyces rugulosus</name>
    <name type="common">Penicillium rugulosum</name>
    <dbReference type="NCBI Taxonomy" id="121627"/>
    <lineage>
        <taxon>Eukaryota</taxon>
        <taxon>Fungi</taxon>
        <taxon>Dikarya</taxon>
        <taxon>Ascomycota</taxon>
        <taxon>Pezizomycotina</taxon>
        <taxon>Eurotiomycetes</taxon>
        <taxon>Eurotiomycetidae</taxon>
        <taxon>Eurotiales</taxon>
        <taxon>Trichocomaceae</taxon>
        <taxon>Talaromyces</taxon>
        <taxon>Talaromyces sect. Islandici</taxon>
    </lineage>
</organism>
<dbReference type="Gene3D" id="1.25.10.10">
    <property type="entry name" value="Leucine-rich Repeat Variant"/>
    <property type="match status" value="1"/>
</dbReference>
<evidence type="ECO:0000313" key="7">
    <source>
        <dbReference type="EMBL" id="QKX53522.1"/>
    </source>
</evidence>
<sequence length="1070" mass="120992">MANAIELPGEANPLTAQNLFNALAAAASSTQQQVRIGTQQLQNWEKQDGFYLLLQEAFLDNSLPLEIRYLSIIQLKNGVDKYWRKTATNAIKKEDRERLKSRALEAGVVEPSPQLALHNALVIAKIMRYEFPNSEWPDAMPFLISSLRAAAQPGSNPLQLPRTLVILLQIIKELSTARMQRVRISLQSVAPEIFRLLGSIYIEKFNSWTVLLEQGRTGDVSLPELLEQTLTSFKVLRRLIVAGFEHPNRDKDVQGFWELSNDQFTKLFAFFQSGSNMPSQVTSFIGKHLIQLSKLHVEMAKTHPADFGLLPNCVPLVKSYWTIVSKLGEIYETESNLQNSETGTSGDSEQKSFIDKLGLKALLLIRACAKMAFYPQHTFRLQKPEEKEERNKSVELVKSQLFTEDFVVVIMELLISKFFRLRQSDFQEWEEEPEEWEKKEDTISEAWEFSIRACSEKLFLDLIIHFKGLLIPQLLNVFYSFANPQNRDILMKDSLYCAIGLAAANLEQHMNFNEFIESTLIPEVQIHDQGYKVLRRRTAIVIGQWMPIQPEKLNRQFIYQVFQHLSNKEDPLNDIAVRITAGRHLKSILDPFEFSPQEFLPYATPILQNLLTLIQEVELSETKMALLETVRTAVVKMEDHILPFSDQIMSLLPPLWEQSGEEHLMKQAILTLLSSLMNALKGNSVKYHGDLLPLIRNSIEPESETIVYLLEEALELWAAVLTQTPSPASAEVLSLLPNLFPIFQAATDSAPLALQIAESYILLAPQEVLNDRIRLPFLASLEALLSSASRNRIGIVPHLVEMVIRATETIDGGSANSYEVVAKSLLDSSFLHAILEGLHSAHEASQTTGPNRKTSHVYGVLETDYFSVLARLALANPRIFLSAISAATGASSEEQTLSWLLTEWFFHYDNIGLATQKKLHVLALTQLLGLNNNNTNTNNNAAPPPAYLLNHLQSYLTVWTDVVTELSEGGEEEDTTNDPHAKDYLIFWNNNNNNTETNTTTQQENEPPESARRRQWESSDVVHQINIRDFIREQLRAVINACGGEQQFQADWLANVDREVLTAFGALGIL</sequence>
<keyword evidence="3" id="KW-0813">Transport</keyword>
<keyword evidence="4" id="KW-0539">Nucleus</keyword>
<reference evidence="8" key="1">
    <citation type="submission" date="2020-06" db="EMBL/GenBank/DDBJ databases">
        <title>A chromosome-scale genome assembly of Talaromyces rugulosus W13939.</title>
        <authorList>
            <person name="Wang B."/>
            <person name="Guo L."/>
            <person name="Ye K."/>
            <person name="Wang L."/>
        </authorList>
    </citation>
    <scope>NUCLEOTIDE SEQUENCE [LARGE SCALE GENOMIC DNA]</scope>
    <source>
        <strain evidence="8">W13939</strain>
    </source>
</reference>
<dbReference type="InterPro" id="IPR016024">
    <property type="entry name" value="ARM-type_fold"/>
</dbReference>
<accession>A0A7H8QIP9</accession>
<dbReference type="PANTHER" id="PTHR10997">
    <property type="entry name" value="IMPORTIN-7, 8, 11"/>
    <property type="match status" value="1"/>
</dbReference>
<dbReference type="InterPro" id="IPR011989">
    <property type="entry name" value="ARM-like"/>
</dbReference>
<comment type="subcellular location">
    <subcellularLocation>
        <location evidence="1">Nucleus</location>
    </subcellularLocation>
</comment>
<evidence type="ECO:0000256" key="5">
    <source>
        <dbReference type="SAM" id="MobiDB-lite"/>
    </source>
</evidence>
<comment type="similarity">
    <text evidence="2">Belongs to the importin beta family.</text>
</comment>